<sequence>MFMIPYDHRLETIDEQMAKLIAERLEISKGTNGYPTKELLDKWCETFQVDRHIIGQVFAAMNNPRRTPRLPASPQNLRDIIPVMKQVTVDEVTYQITRMEQYVDFSLIYVEVYTSEDADTAELNVQLMLNVEPNEGRQVQFHRSHGQTNQASMVYMVTPQLPYDITKFSFQLVPNPMPRHPRAPEKILDQTVAFGE</sequence>
<protein>
    <submittedName>
        <fullName evidence="1">Uncharacterized protein</fullName>
    </submittedName>
</protein>
<gene>
    <name evidence="1" type="ORF">JZ786_05690</name>
</gene>
<dbReference type="AlphaFoldDB" id="A0A9X7Z7J8"/>
<keyword evidence="2" id="KW-1185">Reference proteome</keyword>
<proteinExistence type="predicted"/>
<organism evidence="1 2">
    <name type="scientific">Alicyclobacillus mengziensis</name>
    <dbReference type="NCBI Taxonomy" id="2931921"/>
    <lineage>
        <taxon>Bacteria</taxon>
        <taxon>Bacillati</taxon>
        <taxon>Bacillota</taxon>
        <taxon>Bacilli</taxon>
        <taxon>Bacillales</taxon>
        <taxon>Alicyclobacillaceae</taxon>
        <taxon>Alicyclobacillus</taxon>
    </lineage>
</organism>
<name>A0A9X7Z7J8_9BACL</name>
<dbReference type="Proteomes" id="UP000663505">
    <property type="component" value="Chromosome"/>
</dbReference>
<evidence type="ECO:0000313" key="1">
    <source>
        <dbReference type="EMBL" id="QSO48482.1"/>
    </source>
</evidence>
<dbReference type="EMBL" id="CP071182">
    <property type="protein sequence ID" value="QSO48482.1"/>
    <property type="molecule type" value="Genomic_DNA"/>
</dbReference>
<dbReference type="RefSeq" id="WP_206657817.1">
    <property type="nucleotide sequence ID" value="NZ_CP071182.1"/>
</dbReference>
<reference evidence="1 2" key="1">
    <citation type="submission" date="2021-02" db="EMBL/GenBank/DDBJ databases">
        <title>Alicyclobacillus curvatus sp. nov. and Alicyclobacillus mengziensis sp. nov., two acidophilic bacteria isolated from acid mine drainage.</title>
        <authorList>
            <person name="Huang Y."/>
        </authorList>
    </citation>
    <scope>NUCLEOTIDE SEQUENCE [LARGE SCALE GENOMIC DNA]</scope>
    <source>
        <strain evidence="1 2">S30H14</strain>
    </source>
</reference>
<dbReference type="KEGG" id="afx:JZ786_05690"/>
<accession>A0A9X7Z7J8</accession>
<evidence type="ECO:0000313" key="2">
    <source>
        <dbReference type="Proteomes" id="UP000663505"/>
    </source>
</evidence>